<dbReference type="Proteomes" id="UP000176204">
    <property type="component" value="Chromosome I"/>
</dbReference>
<reference evidence="2" key="1">
    <citation type="submission" date="2016-09" db="EMBL/GenBank/DDBJ databases">
        <authorList>
            <person name="Koehorst J."/>
        </authorList>
    </citation>
    <scope>NUCLEOTIDE SEQUENCE [LARGE SCALE GENOMIC DNA]</scope>
</reference>
<keyword evidence="2" id="KW-1185">Reference proteome</keyword>
<dbReference type="AlphaFoldDB" id="A0A1H6M9J9"/>
<evidence type="ECO:0008006" key="3">
    <source>
        <dbReference type="Google" id="ProtNLM"/>
    </source>
</evidence>
<accession>A0A1H6M9J9</accession>
<dbReference type="STRING" id="1679444.PYTT_2266"/>
<dbReference type="KEGG" id="agl:PYTT_2266"/>
<evidence type="ECO:0000313" key="2">
    <source>
        <dbReference type="Proteomes" id="UP000176204"/>
    </source>
</evidence>
<dbReference type="Pfam" id="PF11769">
    <property type="entry name" value="DUF3313"/>
    <property type="match status" value="1"/>
</dbReference>
<dbReference type="RefSeq" id="WP_067777565.1">
    <property type="nucleotide sequence ID" value="NZ_LIGX01000039.1"/>
</dbReference>
<name>A0A1H6M9J9_9BACT</name>
<evidence type="ECO:0000313" key="1">
    <source>
        <dbReference type="EMBL" id="SEH98076.1"/>
    </source>
</evidence>
<gene>
    <name evidence="1" type="ORF">PYTT_2266</name>
</gene>
<proteinExistence type="predicted"/>
<dbReference type="OrthoDB" id="187422at2"/>
<dbReference type="InterPro" id="IPR021747">
    <property type="entry name" value="DUF3313"/>
</dbReference>
<organism evidence="1 2">
    <name type="scientific">Akkermansia glycaniphila</name>
    <dbReference type="NCBI Taxonomy" id="1679444"/>
    <lineage>
        <taxon>Bacteria</taxon>
        <taxon>Pseudomonadati</taxon>
        <taxon>Verrucomicrobiota</taxon>
        <taxon>Verrucomicrobiia</taxon>
        <taxon>Verrucomicrobiales</taxon>
        <taxon>Akkermansiaceae</taxon>
        <taxon>Akkermansia</taxon>
    </lineage>
</organism>
<protein>
    <recommendedName>
        <fullName evidence="3">DUF3313 domain-containing protein</fullName>
    </recommendedName>
</protein>
<dbReference type="EMBL" id="LT629973">
    <property type="protein sequence ID" value="SEH98076.1"/>
    <property type="molecule type" value="Genomic_DNA"/>
</dbReference>
<sequence length="236" mass="25819">MKLNHTAAIFGMTAIGLATVGCQRDLTPVSPLITHPLTHESDCPLDGIWSAHKTGEFIKRKTLYVHFAPLGTTLIEGKYPKEAQAMKKLMHDHLVKYVGTGLQDINNRAHTNWQVTETPGQADIVIETAIVKLKPTKGVVNAIGTIGSFFSPIPGTGTIISQFTKGGIGIEGRIVDTHTKHSLFEFKDTNKDNTIIFSFNDYGRFGHDEESLEKWAKILAKLIVEGAKDTLPKTGA</sequence>
<dbReference type="PROSITE" id="PS51257">
    <property type="entry name" value="PROKAR_LIPOPROTEIN"/>
    <property type="match status" value="1"/>
</dbReference>